<dbReference type="Proteomes" id="UP001140513">
    <property type="component" value="Unassembled WGS sequence"/>
</dbReference>
<keyword evidence="3 8" id="KW-0378">Hydrolase</keyword>
<evidence type="ECO:0000313" key="10">
    <source>
        <dbReference type="EMBL" id="KAJ4351293.1"/>
    </source>
</evidence>
<dbReference type="PROSITE" id="PS00760">
    <property type="entry name" value="SPASE_I_2"/>
    <property type="match status" value="1"/>
</dbReference>
<organism evidence="10 11">
    <name type="scientific">Didymosphaeria variabile</name>
    <dbReference type="NCBI Taxonomy" id="1932322"/>
    <lineage>
        <taxon>Eukaryota</taxon>
        <taxon>Fungi</taxon>
        <taxon>Dikarya</taxon>
        <taxon>Ascomycota</taxon>
        <taxon>Pezizomycotina</taxon>
        <taxon>Dothideomycetes</taxon>
        <taxon>Pleosporomycetidae</taxon>
        <taxon>Pleosporales</taxon>
        <taxon>Massarineae</taxon>
        <taxon>Didymosphaeriaceae</taxon>
        <taxon>Didymosphaeria</taxon>
    </lineage>
</organism>
<evidence type="ECO:0000256" key="3">
    <source>
        <dbReference type="ARBA" id="ARBA00022801"/>
    </source>
</evidence>
<dbReference type="Pfam" id="PF10502">
    <property type="entry name" value="Peptidase_S26"/>
    <property type="match status" value="1"/>
</dbReference>
<dbReference type="SUPFAM" id="SSF51306">
    <property type="entry name" value="LexA/Signal peptidase"/>
    <property type="match status" value="1"/>
</dbReference>
<evidence type="ECO:0000256" key="1">
    <source>
        <dbReference type="ARBA" id="ARBA00004273"/>
    </source>
</evidence>
<name>A0A9W9C9H6_9PLEO</name>
<feature type="domain" description="Peptidase S26" evidence="9">
    <location>
        <begin position="71"/>
        <end position="220"/>
    </location>
</feature>
<dbReference type="GO" id="GO:0042720">
    <property type="term" value="C:mitochondrial inner membrane peptidase complex"/>
    <property type="evidence" value="ECO:0007669"/>
    <property type="project" value="TreeGrafter"/>
</dbReference>
<comment type="similarity">
    <text evidence="6">Belongs to the peptidase S26 family. IMP1 subfamily.</text>
</comment>
<dbReference type="OrthoDB" id="308440at2759"/>
<dbReference type="GO" id="GO:0004252">
    <property type="term" value="F:serine-type endopeptidase activity"/>
    <property type="evidence" value="ECO:0007669"/>
    <property type="project" value="InterPro"/>
</dbReference>
<feature type="active site" evidence="7">
    <location>
        <position position="141"/>
    </location>
</feature>
<keyword evidence="8" id="KW-0645">Protease</keyword>
<evidence type="ECO:0000256" key="5">
    <source>
        <dbReference type="ARBA" id="ARBA00023136"/>
    </source>
</evidence>
<sequence length="248" mass="27761">MPPPRIRPLSALLFRSKTPRPHATFFTQRTNPQRPHKLTTLLSRLRLYHSSALPNPLRTTTWYLQTLKSAAKFFLVFHIFTTYIGTIGPTHGISMIPTIPHSYISTPYILTSHLHRRGRNITVGDVVTYVTPAKTSTIGCKRVVGMPGDFVSIISSGRGNEDLEKSDEEGDWANVKEEVVRVPEGHCWLAGDNLEWSRDSRVFGAVPLNLVRGKVLAVVWPPSAWKVLGGEEGLRDARDGEYEPVVAR</sequence>
<dbReference type="InterPro" id="IPR052064">
    <property type="entry name" value="Mito_IMP1_subunit"/>
</dbReference>
<comment type="subcellular location">
    <subcellularLocation>
        <location evidence="1 8">Mitochondrion inner membrane</location>
    </subcellularLocation>
</comment>
<dbReference type="InterPro" id="IPR036286">
    <property type="entry name" value="LexA/Signal_pep-like_sf"/>
</dbReference>
<dbReference type="InterPro" id="IPR000223">
    <property type="entry name" value="Pept_S26A_signal_pept_1"/>
</dbReference>
<evidence type="ECO:0000259" key="9">
    <source>
        <dbReference type="Pfam" id="PF10502"/>
    </source>
</evidence>
<dbReference type="InterPro" id="IPR019533">
    <property type="entry name" value="Peptidase_S26"/>
</dbReference>
<dbReference type="EMBL" id="JAPEUX010000005">
    <property type="protein sequence ID" value="KAJ4351293.1"/>
    <property type="molecule type" value="Genomic_DNA"/>
</dbReference>
<dbReference type="PANTHER" id="PTHR12383:SF16">
    <property type="entry name" value="MITOCHONDRIAL INNER MEMBRANE PROTEASE SUBUNIT 1"/>
    <property type="match status" value="1"/>
</dbReference>
<dbReference type="PRINTS" id="PR00727">
    <property type="entry name" value="LEADERPTASE"/>
</dbReference>
<gene>
    <name evidence="10" type="ORF">N0V89_006632</name>
</gene>
<dbReference type="GO" id="GO:0006627">
    <property type="term" value="P:protein processing involved in protein targeting to mitochondrion"/>
    <property type="evidence" value="ECO:0007669"/>
    <property type="project" value="TreeGrafter"/>
</dbReference>
<evidence type="ECO:0000256" key="6">
    <source>
        <dbReference type="ARBA" id="ARBA00038445"/>
    </source>
</evidence>
<evidence type="ECO:0000256" key="4">
    <source>
        <dbReference type="ARBA" id="ARBA00023128"/>
    </source>
</evidence>
<protein>
    <recommendedName>
        <fullName evidence="8">Mitochondrial inner membrane protease subunit</fullName>
        <ecNumber evidence="8">3.4.21.-</ecNumber>
    </recommendedName>
</protein>
<dbReference type="GO" id="GO:0006465">
    <property type="term" value="P:signal peptide processing"/>
    <property type="evidence" value="ECO:0007669"/>
    <property type="project" value="InterPro"/>
</dbReference>
<keyword evidence="11" id="KW-1185">Reference proteome</keyword>
<dbReference type="CDD" id="cd06530">
    <property type="entry name" value="S26_SPase_I"/>
    <property type="match status" value="1"/>
</dbReference>
<evidence type="ECO:0000256" key="2">
    <source>
        <dbReference type="ARBA" id="ARBA00022792"/>
    </source>
</evidence>
<dbReference type="Gene3D" id="2.10.109.10">
    <property type="entry name" value="Umud Fragment, subunit A"/>
    <property type="match status" value="1"/>
</dbReference>
<reference evidence="10" key="1">
    <citation type="submission" date="2022-10" db="EMBL/GenBank/DDBJ databases">
        <title>Tapping the CABI collections for fungal endophytes: first genome assemblies for Collariella, Neodidymelliopsis, Ascochyta clinopodiicola, Didymella pomorum, Didymosphaeria variabile, Neocosmospora piperis and Neocucurbitaria cava.</title>
        <authorList>
            <person name="Hill R."/>
        </authorList>
    </citation>
    <scope>NUCLEOTIDE SEQUENCE</scope>
    <source>
        <strain evidence="10">IMI 356815</strain>
    </source>
</reference>
<evidence type="ECO:0000256" key="7">
    <source>
        <dbReference type="PIRSR" id="PIRSR600223-1"/>
    </source>
</evidence>
<proteinExistence type="inferred from homology"/>
<keyword evidence="5" id="KW-0472">Membrane</keyword>
<evidence type="ECO:0000256" key="8">
    <source>
        <dbReference type="RuleBase" id="RU362041"/>
    </source>
</evidence>
<dbReference type="NCBIfam" id="TIGR02227">
    <property type="entry name" value="sigpep_I_bact"/>
    <property type="match status" value="1"/>
</dbReference>
<keyword evidence="2 8" id="KW-0999">Mitochondrion inner membrane</keyword>
<accession>A0A9W9C9H6</accession>
<keyword evidence="4 8" id="KW-0496">Mitochondrion</keyword>
<dbReference type="EC" id="3.4.21.-" evidence="8"/>
<comment type="caution">
    <text evidence="10">The sequence shown here is derived from an EMBL/GenBank/DDBJ whole genome shotgun (WGS) entry which is preliminary data.</text>
</comment>
<dbReference type="InterPro" id="IPR019757">
    <property type="entry name" value="Pept_S26A_signal_pept_1_Lys-AS"/>
</dbReference>
<dbReference type="GeneID" id="80910162"/>
<dbReference type="RefSeq" id="XP_056069649.1">
    <property type="nucleotide sequence ID" value="XM_056215402.1"/>
</dbReference>
<evidence type="ECO:0000313" key="11">
    <source>
        <dbReference type="Proteomes" id="UP001140513"/>
    </source>
</evidence>
<feature type="active site" evidence="7">
    <location>
        <position position="94"/>
    </location>
</feature>
<dbReference type="PANTHER" id="PTHR12383">
    <property type="entry name" value="PROTEASE FAMILY S26 MITOCHONDRIAL INNER MEMBRANE PROTEASE-RELATED"/>
    <property type="match status" value="1"/>
</dbReference>
<dbReference type="AlphaFoldDB" id="A0A9W9C9H6"/>